<evidence type="ECO:0000256" key="1">
    <source>
        <dbReference type="ARBA" id="ARBA00004581"/>
    </source>
</evidence>
<evidence type="ECO:0000256" key="8">
    <source>
        <dbReference type="ARBA" id="ARBA00023276"/>
    </source>
</evidence>
<dbReference type="GO" id="GO:0015979">
    <property type="term" value="P:photosynthesis"/>
    <property type="evidence" value="ECO:0007669"/>
    <property type="project" value="UniProtKB-KW"/>
</dbReference>
<dbReference type="PANTHER" id="PTHR34552:SF12">
    <property type="entry name" value="PHOTOSYSTEM II REACTION CENTER W PROTEIN, CHLOROPLASTIC"/>
    <property type="match status" value="1"/>
</dbReference>
<keyword evidence="4" id="KW-0602">Photosynthesis</keyword>
<keyword evidence="12" id="KW-1185">Reference proteome</keyword>
<feature type="transmembrane region" description="Helical" evidence="10">
    <location>
        <begin position="97"/>
        <end position="116"/>
    </location>
</feature>
<dbReference type="EMBL" id="VEPZ02000210">
    <property type="protein sequence ID" value="KAE8729881.1"/>
    <property type="molecule type" value="Genomic_DNA"/>
</dbReference>
<organism evidence="11 12">
    <name type="scientific">Hibiscus syriacus</name>
    <name type="common">Rose of Sharon</name>
    <dbReference type="NCBI Taxonomy" id="106335"/>
    <lineage>
        <taxon>Eukaryota</taxon>
        <taxon>Viridiplantae</taxon>
        <taxon>Streptophyta</taxon>
        <taxon>Embryophyta</taxon>
        <taxon>Tracheophyta</taxon>
        <taxon>Spermatophyta</taxon>
        <taxon>Magnoliopsida</taxon>
        <taxon>eudicotyledons</taxon>
        <taxon>Gunneridae</taxon>
        <taxon>Pentapetalae</taxon>
        <taxon>rosids</taxon>
        <taxon>malvids</taxon>
        <taxon>Malvales</taxon>
        <taxon>Malvaceae</taxon>
        <taxon>Malvoideae</taxon>
        <taxon>Hibiscus</taxon>
    </lineage>
</organism>
<keyword evidence="7 10" id="KW-0472">Membrane</keyword>
<keyword evidence="5" id="KW-0934">Plastid</keyword>
<dbReference type="GO" id="GO:0009523">
    <property type="term" value="C:photosystem II"/>
    <property type="evidence" value="ECO:0007669"/>
    <property type="project" value="UniProtKB-KW"/>
</dbReference>
<comment type="similarity">
    <text evidence="2">Belongs to the psbW family.</text>
</comment>
<evidence type="ECO:0000256" key="5">
    <source>
        <dbReference type="ARBA" id="ARBA00022640"/>
    </source>
</evidence>
<keyword evidence="6" id="KW-0793">Thylakoid</keyword>
<dbReference type="Proteomes" id="UP000436088">
    <property type="component" value="Unassembled WGS sequence"/>
</dbReference>
<dbReference type="AlphaFoldDB" id="A0A6A3CRM7"/>
<proteinExistence type="inferred from homology"/>
<reference evidence="11" key="1">
    <citation type="submission" date="2019-09" db="EMBL/GenBank/DDBJ databases">
        <title>Draft genome information of white flower Hibiscus syriacus.</title>
        <authorList>
            <person name="Kim Y.-M."/>
        </authorList>
    </citation>
    <scope>NUCLEOTIDE SEQUENCE [LARGE SCALE GENOMIC DNA]</scope>
    <source>
        <strain evidence="11">YM2019G1</strain>
    </source>
</reference>
<dbReference type="PANTHER" id="PTHR34552">
    <property type="entry name" value="PHOTOSYSTEM II REACTION CENTER W PROTEIN, CHLOROPLASTIC"/>
    <property type="match status" value="1"/>
</dbReference>
<evidence type="ECO:0000256" key="4">
    <source>
        <dbReference type="ARBA" id="ARBA00022531"/>
    </source>
</evidence>
<dbReference type="GO" id="GO:0042549">
    <property type="term" value="P:photosystem II stabilization"/>
    <property type="evidence" value="ECO:0007669"/>
    <property type="project" value="TreeGrafter"/>
</dbReference>
<evidence type="ECO:0000256" key="10">
    <source>
        <dbReference type="SAM" id="Phobius"/>
    </source>
</evidence>
<gene>
    <name evidence="11" type="ORF">F3Y22_tig00003096pilonHSYRG00066</name>
</gene>
<keyword evidence="10" id="KW-0812">Transmembrane</keyword>
<sequence length="150" mass="16095">METISATPSIITAAVATRPLPRLESPVAIGKFIWAAKDGKEREVMCSAEEKGCGEGKGSGMGMSASLLAAACAATMSSPRAMALVDERMSTDFSNNILGWILFGAFGLIWALYFVYTSSLEMRSLDCPSSLSPIDFLSVLFIAHVYLYHV</sequence>
<dbReference type="OrthoDB" id="2017665at2759"/>
<evidence type="ECO:0000256" key="9">
    <source>
        <dbReference type="ARBA" id="ARBA00031756"/>
    </source>
</evidence>
<keyword evidence="10" id="KW-1133">Transmembrane helix</keyword>
<dbReference type="InterPro" id="IPR009806">
    <property type="entry name" value="PSII_PsbW_class2"/>
</dbReference>
<evidence type="ECO:0000256" key="6">
    <source>
        <dbReference type="ARBA" id="ARBA00023078"/>
    </source>
</evidence>
<protein>
    <recommendedName>
        <fullName evidence="9">PSII 6.1 kDa protein</fullName>
    </recommendedName>
</protein>
<comment type="subcellular location">
    <subcellularLocation>
        <location evidence="1">Plastid</location>
        <location evidence="1">Chloroplast thylakoid membrane</location>
        <topology evidence="1">Single-pass membrane protein</topology>
    </subcellularLocation>
</comment>
<dbReference type="GO" id="GO:0009535">
    <property type="term" value="C:chloroplast thylakoid membrane"/>
    <property type="evidence" value="ECO:0007669"/>
    <property type="project" value="UniProtKB-SubCell"/>
</dbReference>
<keyword evidence="8" id="KW-0604">Photosystem II</keyword>
<evidence type="ECO:0000256" key="7">
    <source>
        <dbReference type="ARBA" id="ARBA00023136"/>
    </source>
</evidence>
<name>A0A6A3CRM7_HIBSY</name>
<dbReference type="Pfam" id="PF07123">
    <property type="entry name" value="PsbW"/>
    <property type="match status" value="1"/>
</dbReference>
<evidence type="ECO:0000313" key="12">
    <source>
        <dbReference type="Proteomes" id="UP000436088"/>
    </source>
</evidence>
<evidence type="ECO:0000256" key="3">
    <source>
        <dbReference type="ARBA" id="ARBA00022528"/>
    </source>
</evidence>
<evidence type="ECO:0000256" key="2">
    <source>
        <dbReference type="ARBA" id="ARBA00010395"/>
    </source>
</evidence>
<feature type="transmembrane region" description="Helical" evidence="10">
    <location>
        <begin position="128"/>
        <end position="148"/>
    </location>
</feature>
<comment type="caution">
    <text evidence="11">The sequence shown here is derived from an EMBL/GenBank/DDBJ whole genome shotgun (WGS) entry which is preliminary data.</text>
</comment>
<accession>A0A6A3CRM7</accession>
<evidence type="ECO:0000313" key="11">
    <source>
        <dbReference type="EMBL" id="KAE8729881.1"/>
    </source>
</evidence>
<keyword evidence="3" id="KW-0150">Chloroplast</keyword>